<reference evidence="2 3" key="1">
    <citation type="submission" date="2014-11" db="EMBL/GenBank/DDBJ databases">
        <authorList>
            <person name="Zhu J."/>
            <person name="Qi W."/>
            <person name="Song R."/>
        </authorList>
    </citation>
    <scope>NUCLEOTIDE SEQUENCE [LARGE SCALE GENOMIC DNA]</scope>
</reference>
<evidence type="ECO:0000313" key="3">
    <source>
        <dbReference type="Proteomes" id="UP000041254"/>
    </source>
</evidence>
<keyword evidence="1" id="KW-1133">Transmembrane helix</keyword>
<protein>
    <recommendedName>
        <fullName evidence="4">Enoyl-CoA hydratase</fullName>
    </recommendedName>
</protein>
<dbReference type="PANTHER" id="PTHR11941:SF54">
    <property type="entry name" value="ENOYL-COA HYDRATASE, MITOCHONDRIAL"/>
    <property type="match status" value="1"/>
</dbReference>
<organism evidence="2 3">
    <name type="scientific">Vitrella brassicaformis (strain CCMP3155)</name>
    <dbReference type="NCBI Taxonomy" id="1169540"/>
    <lineage>
        <taxon>Eukaryota</taxon>
        <taxon>Sar</taxon>
        <taxon>Alveolata</taxon>
        <taxon>Colpodellida</taxon>
        <taxon>Vitrellaceae</taxon>
        <taxon>Vitrella</taxon>
    </lineage>
</organism>
<dbReference type="InParanoid" id="A0A0G4EMG6"/>
<dbReference type="AlphaFoldDB" id="A0A0G4EMG6"/>
<dbReference type="Pfam" id="PF00378">
    <property type="entry name" value="ECH_1"/>
    <property type="match status" value="1"/>
</dbReference>
<keyword evidence="1" id="KW-0812">Transmembrane</keyword>
<dbReference type="InterPro" id="IPR001753">
    <property type="entry name" value="Enoyl-CoA_hydra/iso"/>
</dbReference>
<dbReference type="Proteomes" id="UP000041254">
    <property type="component" value="Unassembled WGS sequence"/>
</dbReference>
<accession>A0A0G4EMG6</accession>
<dbReference type="GO" id="GO:0003824">
    <property type="term" value="F:catalytic activity"/>
    <property type="evidence" value="ECO:0007669"/>
    <property type="project" value="UniProtKB-ARBA"/>
</dbReference>
<dbReference type="EMBL" id="CDMY01000269">
    <property type="protein sequence ID" value="CEL98364.1"/>
    <property type="molecule type" value="Genomic_DNA"/>
</dbReference>
<dbReference type="VEuPathDB" id="CryptoDB:Vbra_22900"/>
<dbReference type="CDD" id="cd06558">
    <property type="entry name" value="crotonase-like"/>
    <property type="match status" value="1"/>
</dbReference>
<feature type="transmembrane region" description="Helical" evidence="1">
    <location>
        <begin position="231"/>
        <end position="251"/>
    </location>
</feature>
<evidence type="ECO:0000313" key="2">
    <source>
        <dbReference type="EMBL" id="CEL98364.1"/>
    </source>
</evidence>
<evidence type="ECO:0008006" key="4">
    <source>
        <dbReference type="Google" id="ProtNLM"/>
    </source>
</evidence>
<dbReference type="InterPro" id="IPR029045">
    <property type="entry name" value="ClpP/crotonase-like_dom_sf"/>
</dbReference>
<proteinExistence type="predicted"/>
<keyword evidence="1" id="KW-0472">Membrane</keyword>
<keyword evidence="3" id="KW-1185">Reference proteome</keyword>
<dbReference type="STRING" id="1169540.A0A0G4EMG6"/>
<dbReference type="PhylomeDB" id="A0A0G4EMG6"/>
<gene>
    <name evidence="2" type="ORF">Vbra_22900</name>
</gene>
<dbReference type="OrthoDB" id="2018133at2759"/>
<dbReference type="Gene3D" id="3.90.226.10">
    <property type="entry name" value="2-enoyl-CoA Hydratase, Chain A, domain 1"/>
    <property type="match status" value="1"/>
</dbReference>
<dbReference type="SUPFAM" id="SSF52096">
    <property type="entry name" value="ClpP/crotonase"/>
    <property type="match status" value="1"/>
</dbReference>
<evidence type="ECO:0000256" key="1">
    <source>
        <dbReference type="SAM" id="Phobius"/>
    </source>
</evidence>
<dbReference type="GO" id="GO:0006635">
    <property type="term" value="P:fatty acid beta-oxidation"/>
    <property type="evidence" value="ECO:0007669"/>
    <property type="project" value="TreeGrafter"/>
</dbReference>
<name>A0A0G4EMG6_VITBC</name>
<dbReference type="PANTHER" id="PTHR11941">
    <property type="entry name" value="ENOYL-COA HYDRATASE-RELATED"/>
    <property type="match status" value="1"/>
</dbReference>
<sequence length="279" mass="31318">MQSNFSHHTLRRLQPLIRHTAAGSSASGSVSPHRSAVSLWQQQRFYGGKQFPKYISVDLRGRRENDKDTTAILTWDRSGYRNALSDKMFADIVQSLKRLERADDEENTDKAERASMERMKTLAGIKKPLIAAVKGTALGRGCELAFMCDAIVASDKASFGPGADSDFHLRDARRLMKTVGTRNAMRFLMRKRLTAKEAHDLQLVTSVHPTDEVVDRAESIGHDIIQARRKVHAGGMLGVFCLGPIIAYFFILEPMHNDSLFQFWRVVGERLGFANDARV</sequence>